<name>A0A0V0H8N2_SOLCH</name>
<proteinExistence type="predicted"/>
<evidence type="ECO:0000313" key="1">
    <source>
        <dbReference type="EMBL" id="JAP16547.1"/>
    </source>
</evidence>
<reference evidence="1" key="1">
    <citation type="submission" date="2015-12" db="EMBL/GenBank/DDBJ databases">
        <title>Gene expression during late stages of embryo sac development: a critical building block for successful pollen-pistil interactions.</title>
        <authorList>
            <person name="Liu Y."/>
            <person name="Joly V."/>
            <person name="Sabar M."/>
            <person name="Matton D.P."/>
        </authorList>
    </citation>
    <scope>NUCLEOTIDE SEQUENCE</scope>
</reference>
<dbReference type="EMBL" id="GEDG01023687">
    <property type="protein sequence ID" value="JAP16547.1"/>
    <property type="molecule type" value="Transcribed_RNA"/>
</dbReference>
<sequence length="70" mass="8170">MLFSNNHGVQASLRAPQLIPQDTYYYPTNNRYQVTLFTKARTYEKRSPIVFITVGFAPETSWCSTHFIDH</sequence>
<dbReference type="AlphaFoldDB" id="A0A0V0H8N2"/>
<protein>
    <submittedName>
        <fullName evidence="1">Putative ovule protein</fullName>
    </submittedName>
</protein>
<organism evidence="1">
    <name type="scientific">Solanum chacoense</name>
    <name type="common">Chaco potato</name>
    <dbReference type="NCBI Taxonomy" id="4108"/>
    <lineage>
        <taxon>Eukaryota</taxon>
        <taxon>Viridiplantae</taxon>
        <taxon>Streptophyta</taxon>
        <taxon>Embryophyta</taxon>
        <taxon>Tracheophyta</taxon>
        <taxon>Spermatophyta</taxon>
        <taxon>Magnoliopsida</taxon>
        <taxon>eudicotyledons</taxon>
        <taxon>Gunneridae</taxon>
        <taxon>Pentapetalae</taxon>
        <taxon>asterids</taxon>
        <taxon>lamiids</taxon>
        <taxon>Solanales</taxon>
        <taxon>Solanaceae</taxon>
        <taxon>Solanoideae</taxon>
        <taxon>Solaneae</taxon>
        <taxon>Solanum</taxon>
    </lineage>
</organism>
<accession>A0A0V0H8N2</accession>